<reference evidence="1" key="1">
    <citation type="submission" date="2016-10" db="EMBL/GenBank/DDBJ databases">
        <authorList>
            <person name="de Groot N.N."/>
        </authorList>
    </citation>
    <scope>NUCLEOTIDE SEQUENCE</scope>
</reference>
<organism evidence="1">
    <name type="scientific">hydrothermal vent metagenome</name>
    <dbReference type="NCBI Taxonomy" id="652676"/>
    <lineage>
        <taxon>unclassified sequences</taxon>
        <taxon>metagenomes</taxon>
        <taxon>ecological metagenomes</taxon>
    </lineage>
</organism>
<gene>
    <name evidence="1" type="ORF">MNB_SV-3-1317</name>
</gene>
<evidence type="ECO:0008006" key="2">
    <source>
        <dbReference type="Google" id="ProtNLM"/>
    </source>
</evidence>
<evidence type="ECO:0000313" key="1">
    <source>
        <dbReference type="EMBL" id="SFV68532.1"/>
    </source>
</evidence>
<sequence>MNKVIKISLMALLGTGLVAAQTNQMKLYEVKSGKVTYELKGSGNIMGMTQISSVGKKRIIFSDYGVKKLEEEVKIENQTVMGKKKTNKTHTLVYMNGAVLYAVDFERKIINRMKNHGMSMANALLGGGNIKETGEAMMIKMGGKKTGTEKILGYTCDIWDLMGVKQCIYKGVPLKIESNIMGMKSTEVATKAEFDIFLSNDDFKLPAYPIYGMNTSDYQSVPKELDKSKLDAMDAKDNAQAKAESKKAAEGMKILGAGLEALAKTGIDMDKELTPEQEEIMKKAMMKAMAKSMGGEDKMLAKMKEDILKEEKIEEMKFAQECFGDANTLKEANSCVDKGNKMFDDDEKPMHSWTAQDKKEMLDDIKEFEKIVPCVKKAQTIDAFSQCMPVER</sequence>
<protein>
    <recommendedName>
        <fullName evidence="2">DUF4412 domain-containing protein</fullName>
    </recommendedName>
</protein>
<dbReference type="EMBL" id="FPHI01000040">
    <property type="protein sequence ID" value="SFV68532.1"/>
    <property type="molecule type" value="Genomic_DNA"/>
</dbReference>
<name>A0A1W1CS54_9ZZZZ</name>
<proteinExistence type="predicted"/>
<accession>A0A1W1CS54</accession>
<dbReference type="AlphaFoldDB" id="A0A1W1CS54"/>